<dbReference type="InterPro" id="IPR005543">
    <property type="entry name" value="PASTA_dom"/>
</dbReference>
<gene>
    <name evidence="3" type="ORF">D1614_17110</name>
</gene>
<evidence type="ECO:0000313" key="4">
    <source>
        <dbReference type="Proteomes" id="UP000265926"/>
    </source>
</evidence>
<proteinExistence type="predicted"/>
<evidence type="ECO:0000259" key="2">
    <source>
        <dbReference type="PROSITE" id="PS51178"/>
    </source>
</evidence>
<keyword evidence="4" id="KW-1185">Reference proteome</keyword>
<dbReference type="Gene3D" id="3.30.10.20">
    <property type="match status" value="3"/>
</dbReference>
<organism evidence="3 4">
    <name type="scientific">Maribellus luteus</name>
    <dbReference type="NCBI Taxonomy" id="2305463"/>
    <lineage>
        <taxon>Bacteria</taxon>
        <taxon>Pseudomonadati</taxon>
        <taxon>Bacteroidota</taxon>
        <taxon>Bacteroidia</taxon>
        <taxon>Marinilabiliales</taxon>
        <taxon>Prolixibacteraceae</taxon>
        <taxon>Maribellus</taxon>
    </lineage>
</organism>
<keyword evidence="1" id="KW-0812">Transmembrane</keyword>
<evidence type="ECO:0000256" key="1">
    <source>
        <dbReference type="SAM" id="Phobius"/>
    </source>
</evidence>
<dbReference type="PROSITE" id="PS51178">
    <property type="entry name" value="PASTA"/>
    <property type="match status" value="1"/>
</dbReference>
<keyword evidence="1" id="KW-0472">Membrane</keyword>
<dbReference type="CDD" id="cd06577">
    <property type="entry name" value="PASTA_pknB"/>
    <property type="match status" value="2"/>
</dbReference>
<dbReference type="Pfam" id="PF03793">
    <property type="entry name" value="PASTA"/>
    <property type="match status" value="1"/>
</dbReference>
<evidence type="ECO:0000313" key="3">
    <source>
        <dbReference type="EMBL" id="RIJ46879.1"/>
    </source>
</evidence>
<dbReference type="SUPFAM" id="SSF54184">
    <property type="entry name" value="Penicillin-binding protein 2x (pbp-2x), c-terminal domain"/>
    <property type="match status" value="1"/>
</dbReference>
<reference evidence="3 4" key="1">
    <citation type="submission" date="2018-08" db="EMBL/GenBank/DDBJ databases">
        <title>Pallidiluteibacterium maritimus gen. nov., sp. nov., isolated from coastal sediment.</title>
        <authorList>
            <person name="Zhou L.Y."/>
        </authorList>
    </citation>
    <scope>NUCLEOTIDE SEQUENCE [LARGE SCALE GENOMIC DNA]</scope>
    <source>
        <strain evidence="3 4">XSD2</strain>
    </source>
</reference>
<dbReference type="OrthoDB" id="9803895at2"/>
<protein>
    <submittedName>
        <fullName evidence="3">PASTA domain-containing protein</fullName>
    </submittedName>
</protein>
<accession>A0A399SVQ7</accession>
<dbReference type="EMBL" id="QWGR01000011">
    <property type="protein sequence ID" value="RIJ46879.1"/>
    <property type="molecule type" value="Genomic_DNA"/>
</dbReference>
<dbReference type="Proteomes" id="UP000265926">
    <property type="component" value="Unassembled WGS sequence"/>
</dbReference>
<dbReference type="SMART" id="SM00740">
    <property type="entry name" value="PASTA"/>
    <property type="match status" value="2"/>
</dbReference>
<comment type="caution">
    <text evidence="3">The sequence shown here is derived from an EMBL/GenBank/DDBJ whole genome shotgun (WGS) entry which is preliminary data.</text>
</comment>
<name>A0A399SVQ7_9BACT</name>
<feature type="transmembrane region" description="Helical" evidence="1">
    <location>
        <begin position="12"/>
        <end position="34"/>
    </location>
</feature>
<feature type="domain" description="PASTA" evidence="2">
    <location>
        <begin position="41"/>
        <end position="107"/>
    </location>
</feature>
<sequence length="268" mass="29727">MSLKKFLISRIFWINLLIAVVLVAALTAITLSSLKSYTHHGISYSVPDLSGMTYDEAKQVAEASLLKVELLDSVYDKNVSPGAVVDQVPKANQQVKEGRLIYLTINASEAEMVTIPKLTDISFRQAQVLLENCGLTIDSISYQPSEYTDLVLNAFQNEKELAEGDRLEKGSSVVLVVGQSRGNMETILPNLNGMFIDDARLALTNARLNMGVVIYDHSITTKEDTLNARIWKQMPDSRLVQKVYLGSSVDLWLTVDNEKLTSDEAIEQ</sequence>
<dbReference type="AlphaFoldDB" id="A0A399SVQ7"/>
<dbReference type="RefSeq" id="WP_119439195.1">
    <property type="nucleotide sequence ID" value="NZ_QWGR01000011.1"/>
</dbReference>
<keyword evidence="1" id="KW-1133">Transmembrane helix</keyword>